<evidence type="ECO:0008006" key="3">
    <source>
        <dbReference type="Google" id="ProtNLM"/>
    </source>
</evidence>
<sequence length="59" mass="6214">MTSESAGDVRGVPDDLAFDRLRPRSTLVEQIPLAQFLAMTGGVDAAALRDIADGASDPR</sequence>
<accession>A0ABV8GDG6</accession>
<proteinExistence type="predicted"/>
<protein>
    <recommendedName>
        <fullName evidence="3">FXSXX-COOH protein</fullName>
    </recommendedName>
</protein>
<comment type="caution">
    <text evidence="1">The sequence shown here is derived from an EMBL/GenBank/DDBJ whole genome shotgun (WGS) entry which is preliminary data.</text>
</comment>
<keyword evidence="2" id="KW-1185">Reference proteome</keyword>
<dbReference type="EMBL" id="JBHSBI010000019">
    <property type="protein sequence ID" value="MFC4012005.1"/>
    <property type="molecule type" value="Genomic_DNA"/>
</dbReference>
<evidence type="ECO:0000313" key="2">
    <source>
        <dbReference type="Proteomes" id="UP001595851"/>
    </source>
</evidence>
<gene>
    <name evidence="1" type="ORF">ACFOY2_32560</name>
</gene>
<name>A0ABV8GDG6_9ACTN</name>
<organism evidence="1 2">
    <name type="scientific">Nonomuraea purpurea</name>
    <dbReference type="NCBI Taxonomy" id="1849276"/>
    <lineage>
        <taxon>Bacteria</taxon>
        <taxon>Bacillati</taxon>
        <taxon>Actinomycetota</taxon>
        <taxon>Actinomycetes</taxon>
        <taxon>Streptosporangiales</taxon>
        <taxon>Streptosporangiaceae</taxon>
        <taxon>Nonomuraea</taxon>
    </lineage>
</organism>
<dbReference type="RefSeq" id="WP_379531934.1">
    <property type="nucleotide sequence ID" value="NZ_JBHSBI010000019.1"/>
</dbReference>
<dbReference type="Proteomes" id="UP001595851">
    <property type="component" value="Unassembled WGS sequence"/>
</dbReference>
<evidence type="ECO:0000313" key="1">
    <source>
        <dbReference type="EMBL" id="MFC4012005.1"/>
    </source>
</evidence>
<reference evidence="2" key="1">
    <citation type="journal article" date="2019" name="Int. J. Syst. Evol. Microbiol.">
        <title>The Global Catalogue of Microorganisms (GCM) 10K type strain sequencing project: providing services to taxonomists for standard genome sequencing and annotation.</title>
        <authorList>
            <consortium name="The Broad Institute Genomics Platform"/>
            <consortium name="The Broad Institute Genome Sequencing Center for Infectious Disease"/>
            <person name="Wu L."/>
            <person name="Ma J."/>
        </authorList>
    </citation>
    <scope>NUCLEOTIDE SEQUENCE [LARGE SCALE GENOMIC DNA]</scope>
    <source>
        <strain evidence="2">TBRC 1276</strain>
    </source>
</reference>